<name>A0A927CQY2_9BACL</name>
<sequence length="95" mass="11051">MQVMTEKRQELRRRADVLKQYEVYGYQVAYYLLDNETLAAEAVSQAFIELLRDGRFFDQPNPLQKQQLKQILMKQSVTIKIAAMQEAVSKGHEAT</sequence>
<reference evidence="1" key="1">
    <citation type="submission" date="2020-09" db="EMBL/GenBank/DDBJ databases">
        <title>A novel bacterium of genus Paenibacillus, isolated from South China Sea.</title>
        <authorList>
            <person name="Huang H."/>
            <person name="Mo K."/>
            <person name="Hu Y."/>
        </authorList>
    </citation>
    <scope>NUCLEOTIDE SEQUENCE</scope>
    <source>
        <strain evidence="1">IB182493</strain>
    </source>
</reference>
<dbReference type="RefSeq" id="WP_190863698.1">
    <property type="nucleotide sequence ID" value="NZ_JACXIY010000022.1"/>
</dbReference>
<evidence type="ECO:0000313" key="1">
    <source>
        <dbReference type="EMBL" id="MBD2870621.1"/>
    </source>
</evidence>
<comment type="caution">
    <text evidence="1">The sequence shown here is derived from an EMBL/GenBank/DDBJ whole genome shotgun (WGS) entry which is preliminary data.</text>
</comment>
<accession>A0A927CQY2</accession>
<evidence type="ECO:0000313" key="2">
    <source>
        <dbReference type="Proteomes" id="UP000632125"/>
    </source>
</evidence>
<proteinExistence type="predicted"/>
<dbReference type="Proteomes" id="UP000632125">
    <property type="component" value="Unassembled WGS sequence"/>
</dbReference>
<keyword evidence="2" id="KW-1185">Reference proteome</keyword>
<protein>
    <submittedName>
        <fullName evidence="1">Uncharacterized protein</fullName>
    </submittedName>
</protein>
<organism evidence="1 2">
    <name type="scientific">Paenibacillus arenilitoris</name>
    <dbReference type="NCBI Taxonomy" id="2772299"/>
    <lineage>
        <taxon>Bacteria</taxon>
        <taxon>Bacillati</taxon>
        <taxon>Bacillota</taxon>
        <taxon>Bacilli</taxon>
        <taxon>Bacillales</taxon>
        <taxon>Paenibacillaceae</taxon>
        <taxon>Paenibacillus</taxon>
    </lineage>
</organism>
<gene>
    <name evidence="1" type="ORF">IDH41_18730</name>
</gene>
<dbReference type="EMBL" id="JACXIY010000022">
    <property type="protein sequence ID" value="MBD2870621.1"/>
    <property type="molecule type" value="Genomic_DNA"/>
</dbReference>
<dbReference type="AlphaFoldDB" id="A0A927CQY2"/>